<dbReference type="EMBL" id="NQKG01000017">
    <property type="protein sequence ID" value="OZY54028.1"/>
    <property type="molecule type" value="Genomic_DNA"/>
</dbReference>
<name>A0ABX4GIT2_9PSED</name>
<protein>
    <submittedName>
        <fullName evidence="1">Uncharacterized protein</fullName>
    </submittedName>
</protein>
<dbReference type="InterPro" id="IPR025320">
    <property type="entry name" value="DUF4225"/>
</dbReference>
<gene>
    <name evidence="1" type="ORF">CJF38_16285</name>
</gene>
<comment type="caution">
    <text evidence="1">The sequence shown here is derived from an EMBL/GenBank/DDBJ whole genome shotgun (WGS) entry which is preliminary data.</text>
</comment>
<evidence type="ECO:0000313" key="1">
    <source>
        <dbReference type="EMBL" id="OZY54028.1"/>
    </source>
</evidence>
<dbReference type="Pfam" id="PF13988">
    <property type="entry name" value="DUF4225"/>
    <property type="match status" value="1"/>
</dbReference>
<accession>A0ABX4GIT2</accession>
<keyword evidence="2" id="KW-1185">Reference proteome</keyword>
<reference evidence="1 2" key="1">
    <citation type="submission" date="2017-08" db="EMBL/GenBank/DDBJ databases">
        <title>Genomic and metabolic characterisation of spoilage-associated Pseudomonas species.</title>
        <authorList>
            <person name="Stanborough T."/>
            <person name="Fegan N."/>
            <person name="Powell S.M."/>
            <person name="Singh T."/>
            <person name="Tamplin M.L."/>
            <person name="Chandry P.S."/>
        </authorList>
    </citation>
    <scope>NUCLEOTIDE SEQUENCE [LARGE SCALE GENOMIC DNA]</scope>
    <source>
        <strain evidence="1 2">L1814</strain>
    </source>
</reference>
<dbReference type="Proteomes" id="UP000216897">
    <property type="component" value="Unassembled WGS sequence"/>
</dbReference>
<proteinExistence type="predicted"/>
<evidence type="ECO:0000313" key="2">
    <source>
        <dbReference type="Proteomes" id="UP000216897"/>
    </source>
</evidence>
<sequence length="239" mass="26757">MEQWRMSDQQCDIHDVTKAASDLMSFGCTTSATYLDSIMQLKFSSIIANYVNEVIRDVNDGVISAWDGMQELITEYDELANKAWFYAKNDAGIAGGFMQLKTGIESAITTRGLSLPYSGPMIAHGINNLYEGGMNIYNDTNSTVGPVKKVYREILRSEHYGDITYYSFDLVLAGVGLGRKTQKTDTFKLFRSMPEDYERAYKQTGRISLALEALVDGISIKSIYELKKEHPSQTTDGEQ</sequence>
<organism evidence="1 2">
    <name type="scientific">Pseudomonas lundensis</name>
    <dbReference type="NCBI Taxonomy" id="86185"/>
    <lineage>
        <taxon>Bacteria</taxon>
        <taxon>Pseudomonadati</taxon>
        <taxon>Pseudomonadota</taxon>
        <taxon>Gammaproteobacteria</taxon>
        <taxon>Pseudomonadales</taxon>
        <taxon>Pseudomonadaceae</taxon>
        <taxon>Pseudomonas</taxon>
    </lineage>
</organism>